<feature type="transmembrane region" description="Helical" evidence="1">
    <location>
        <begin position="44"/>
        <end position="64"/>
    </location>
</feature>
<accession>A0A4R6BM00</accession>
<comment type="caution">
    <text evidence="2">The sequence shown here is derived from an EMBL/GenBank/DDBJ whole genome shotgun (WGS) entry which is preliminary data.</text>
</comment>
<protein>
    <submittedName>
        <fullName evidence="2">Uncharacterized protein</fullName>
    </submittedName>
</protein>
<dbReference type="RefSeq" id="WP_133428840.1">
    <property type="nucleotide sequence ID" value="NZ_BMCC01000002.1"/>
</dbReference>
<feature type="transmembrane region" description="Helical" evidence="1">
    <location>
        <begin position="84"/>
        <end position="101"/>
    </location>
</feature>
<organism evidence="2 3">
    <name type="scientific">Macrococcus hajekii</name>
    <dbReference type="NCBI Taxonomy" id="198482"/>
    <lineage>
        <taxon>Bacteria</taxon>
        <taxon>Bacillati</taxon>
        <taxon>Bacillota</taxon>
        <taxon>Bacilli</taxon>
        <taxon>Bacillales</taxon>
        <taxon>Staphylococcaceae</taxon>
        <taxon>Macrococcus</taxon>
    </lineage>
</organism>
<dbReference type="OrthoDB" id="2418331at2"/>
<evidence type="ECO:0000313" key="2">
    <source>
        <dbReference type="EMBL" id="TDM02751.1"/>
    </source>
</evidence>
<proteinExistence type="predicted"/>
<gene>
    <name evidence="2" type="ORF">ERX37_01285</name>
</gene>
<sequence length="109" mass="12676">MKTLGFISIIIFTGAWGFLTKKFLPNDMIDGNNNKFDERETKILLEVASNTLVWIVYALLFSILSKLVGLSNLDKMRFPHYPEIYFIILIGILFLFNLFYVRNKYSVKG</sequence>
<reference evidence="2 3" key="1">
    <citation type="submission" date="2019-01" db="EMBL/GenBank/DDBJ databases">
        <title>Draft genome sequences of the type strains of six Macrococcus species.</title>
        <authorList>
            <person name="Mazhar S."/>
            <person name="Altermann E."/>
            <person name="Hill C."/>
            <person name="Mcauliffe O."/>
        </authorList>
    </citation>
    <scope>NUCLEOTIDE SEQUENCE [LARGE SCALE GENOMIC DNA]</scope>
    <source>
        <strain evidence="2 3">CCM4809</strain>
    </source>
</reference>
<evidence type="ECO:0000256" key="1">
    <source>
        <dbReference type="SAM" id="Phobius"/>
    </source>
</evidence>
<feature type="transmembrane region" description="Helical" evidence="1">
    <location>
        <begin position="6"/>
        <end position="24"/>
    </location>
</feature>
<keyword evidence="3" id="KW-1185">Reference proteome</keyword>
<dbReference type="AlphaFoldDB" id="A0A4R6BM00"/>
<evidence type="ECO:0000313" key="3">
    <source>
        <dbReference type="Proteomes" id="UP000295328"/>
    </source>
</evidence>
<keyword evidence="1" id="KW-0812">Transmembrane</keyword>
<name>A0A4R6BM00_9STAP</name>
<keyword evidence="1" id="KW-0472">Membrane</keyword>
<dbReference type="EMBL" id="SCWE01000001">
    <property type="protein sequence ID" value="TDM02751.1"/>
    <property type="molecule type" value="Genomic_DNA"/>
</dbReference>
<keyword evidence="1" id="KW-1133">Transmembrane helix</keyword>
<dbReference type="Proteomes" id="UP000295328">
    <property type="component" value="Unassembled WGS sequence"/>
</dbReference>